<feature type="region of interest" description="Disordered" evidence="1">
    <location>
        <begin position="32"/>
        <end position="78"/>
    </location>
</feature>
<reference evidence="4" key="1">
    <citation type="journal article" date="2016" name="Nature">
        <title>The genome of the seagrass Zostera marina reveals angiosperm adaptation to the sea.</title>
        <authorList>
            <person name="Olsen J.L."/>
            <person name="Rouze P."/>
            <person name="Verhelst B."/>
            <person name="Lin Y.-C."/>
            <person name="Bayer T."/>
            <person name="Collen J."/>
            <person name="Dattolo E."/>
            <person name="De Paoli E."/>
            <person name="Dittami S."/>
            <person name="Maumus F."/>
            <person name="Michel G."/>
            <person name="Kersting A."/>
            <person name="Lauritano C."/>
            <person name="Lohaus R."/>
            <person name="Toepel M."/>
            <person name="Tonon T."/>
            <person name="Vanneste K."/>
            <person name="Amirebrahimi M."/>
            <person name="Brakel J."/>
            <person name="Bostroem C."/>
            <person name="Chovatia M."/>
            <person name="Grimwood J."/>
            <person name="Jenkins J.W."/>
            <person name="Jueterbock A."/>
            <person name="Mraz A."/>
            <person name="Stam W.T."/>
            <person name="Tice H."/>
            <person name="Bornberg-Bauer E."/>
            <person name="Green P.J."/>
            <person name="Pearson G.A."/>
            <person name="Procaccini G."/>
            <person name="Duarte C.M."/>
            <person name="Schmutz J."/>
            <person name="Reusch T.B.H."/>
            <person name="Van de Peer Y."/>
        </authorList>
    </citation>
    <scope>NUCLEOTIDE SEQUENCE [LARGE SCALE GENOMIC DNA]</scope>
    <source>
        <strain evidence="4">cv. Finnish</strain>
    </source>
</reference>
<dbReference type="InterPro" id="IPR008889">
    <property type="entry name" value="VQ"/>
</dbReference>
<comment type="caution">
    <text evidence="3">The sequence shown here is derived from an EMBL/GenBank/DDBJ whole genome shotgun (WGS) entry which is preliminary data.</text>
</comment>
<dbReference type="GO" id="GO:0005634">
    <property type="term" value="C:nucleus"/>
    <property type="evidence" value="ECO:0000318"/>
    <property type="project" value="GO_Central"/>
</dbReference>
<gene>
    <name evidence="3" type="ORF">ZOSMA_319G00030</name>
</gene>
<keyword evidence="4" id="KW-1185">Reference proteome</keyword>
<sequence length="267" mass="29164">MDSSLSRLYQEQQYQLQQQQQYQIQQAENILITPRPLQGPRPTPLSVRKDSYKIKKPPTAPVLTGQTQQQPPSQQQRQPVIIYTVSPKVIHTKPGDFRSLVQHLTGVNSSPSTTAIAAATGINPISPVGFPSPLRCGGMSPAAKLATIEKAQYPTDHSGMSRELAEELNIGEPYNDTGEPSSAAQVNMLGILSPNPASLPSISPNLFSSNLNSLGFLDMINFSPNVPINKNYVDNTFLHSPFTPNVQFPNWDLFGELLLPLPANSPN</sequence>
<feature type="domain" description="VQ" evidence="2">
    <location>
        <begin position="84"/>
        <end position="111"/>
    </location>
</feature>
<dbReference type="OrthoDB" id="695631at2759"/>
<evidence type="ECO:0000313" key="4">
    <source>
        <dbReference type="Proteomes" id="UP000036987"/>
    </source>
</evidence>
<dbReference type="PANTHER" id="PTHR33143">
    <property type="entry name" value="F16F4.1 PROTEIN-RELATED"/>
    <property type="match status" value="1"/>
</dbReference>
<name>A0A0K9P9A9_ZOSMR</name>
<dbReference type="Pfam" id="PF05678">
    <property type="entry name" value="VQ"/>
    <property type="match status" value="1"/>
</dbReference>
<dbReference type="STRING" id="29655.A0A0K9P9A9"/>
<evidence type="ECO:0000259" key="2">
    <source>
        <dbReference type="Pfam" id="PF05678"/>
    </source>
</evidence>
<feature type="compositionally biased region" description="Low complexity" evidence="1">
    <location>
        <begin position="66"/>
        <end position="78"/>
    </location>
</feature>
<protein>
    <recommendedName>
        <fullName evidence="2">VQ domain-containing protein</fullName>
    </recommendedName>
</protein>
<proteinExistence type="predicted"/>
<dbReference type="AlphaFoldDB" id="A0A0K9P9A9"/>
<organism evidence="3 4">
    <name type="scientific">Zostera marina</name>
    <name type="common">Eelgrass</name>
    <dbReference type="NCBI Taxonomy" id="29655"/>
    <lineage>
        <taxon>Eukaryota</taxon>
        <taxon>Viridiplantae</taxon>
        <taxon>Streptophyta</taxon>
        <taxon>Embryophyta</taxon>
        <taxon>Tracheophyta</taxon>
        <taxon>Spermatophyta</taxon>
        <taxon>Magnoliopsida</taxon>
        <taxon>Liliopsida</taxon>
        <taxon>Zosteraceae</taxon>
        <taxon>Zostera</taxon>
    </lineage>
</organism>
<dbReference type="InterPro" id="IPR039607">
    <property type="entry name" value="VQ_8/17/18/20/21/25"/>
</dbReference>
<accession>A0A0K9P9A9</accession>
<dbReference type="PANTHER" id="PTHR33143:SF6">
    <property type="entry name" value="OS08G0102900 PROTEIN"/>
    <property type="match status" value="1"/>
</dbReference>
<evidence type="ECO:0000313" key="3">
    <source>
        <dbReference type="EMBL" id="KMZ65569.1"/>
    </source>
</evidence>
<evidence type="ECO:0000256" key="1">
    <source>
        <dbReference type="SAM" id="MobiDB-lite"/>
    </source>
</evidence>
<dbReference type="Proteomes" id="UP000036987">
    <property type="component" value="Unassembled WGS sequence"/>
</dbReference>
<dbReference type="EMBL" id="LFYR01001031">
    <property type="protein sequence ID" value="KMZ65569.1"/>
    <property type="molecule type" value="Genomic_DNA"/>
</dbReference>